<name>A0ACB9R9R9_9MYRT</name>
<protein>
    <submittedName>
        <fullName evidence="1">Uncharacterized protein</fullName>
    </submittedName>
</protein>
<reference evidence="2" key="1">
    <citation type="journal article" date="2023" name="Front. Plant Sci.">
        <title>Chromosomal-level genome assembly of Melastoma candidum provides insights into trichome evolution.</title>
        <authorList>
            <person name="Zhong Y."/>
            <person name="Wu W."/>
            <person name="Sun C."/>
            <person name="Zou P."/>
            <person name="Liu Y."/>
            <person name="Dai S."/>
            <person name="Zhou R."/>
        </authorList>
    </citation>
    <scope>NUCLEOTIDE SEQUENCE [LARGE SCALE GENOMIC DNA]</scope>
</reference>
<keyword evidence="2" id="KW-1185">Reference proteome</keyword>
<sequence length="928" mass="102163">MEDVVFTPPSSSGGNLFDSPMDLAFMDELFFEGCWVETTDASNYLSQDVASGSFTPSEAARGPAQRSGTVFLDMAESEAYENQTSPLPRARVVEEVDDESQNVKVAEIASSSDQNEGLLDESGEVGRSWWIAPKAGSGTYSVRQRLVMAVDYLKECTKNKDLLIQIWVPVRKGGRNVLTTYDQPFSLAPNSKSLENYRNVSSAYDFPAEQDTKEAVGLPGRVYLGKLPEWTPDVRFFRSEEYPRVSFAQQYNVQGSLALPVFERGSGTCLGVVEIVMTSQKINYRPELETVCKALESVNLRSAPSFNQPSTKASNGSFLAALPRIQKVLTSVCNAYRLPLALTWASCVLQGKEGHRHSSENYTFCVSTVDDACFVANPQYLGFQEACSDHHLLKGQGIVGKAFEMGKPCFVTDVTAFSKTEYPLAHHATMFGLHSATAVPLVSIHNGSVDFVLEFFLPNDYKKADRDRVLRSMSGVVHQAFQTSQTEEFKEDATSCGKAPRSSSAERNKEPASDLLNNMFVKESVPQTGSWISDMADARKVGKGILSFEQRKTPKEEFTVTDWDDTLLGTGHGEVNSESQRINTEPGKAQGAGIGTILGEFQSKDNEKLAHKRRTKAEKTISLDVLRQYFAGSLKDAAKSIGVCPTTLKRICRQHGISRWPSRKIKKVGHSLKKLQLVIDSVQGAQGSIQISSFYSSFPELNSPKPSPRIGGASLQKLSNPAGRSKFNSHSENLFGSGATGATSGSSSYSQSSSSTTSSSTTQKQHFPPLITPSQEDSANMMEGNNVELSRPRNNEEFSYSTEEELKLIAKSQSPVSNDPHPETVNILKDLGAFRVKAVMGDEKIRFSLQPEWGFKDMQREVARRFGSESDGEITLKYLDDDQEWVLLTCDADLEECMDVYRSSGDHTIRISARRGASRQGDHSSHSL</sequence>
<organism evidence="1 2">
    <name type="scientific">Melastoma candidum</name>
    <dbReference type="NCBI Taxonomy" id="119954"/>
    <lineage>
        <taxon>Eukaryota</taxon>
        <taxon>Viridiplantae</taxon>
        <taxon>Streptophyta</taxon>
        <taxon>Embryophyta</taxon>
        <taxon>Tracheophyta</taxon>
        <taxon>Spermatophyta</taxon>
        <taxon>Magnoliopsida</taxon>
        <taxon>eudicotyledons</taxon>
        <taxon>Gunneridae</taxon>
        <taxon>Pentapetalae</taxon>
        <taxon>rosids</taxon>
        <taxon>malvids</taxon>
        <taxon>Myrtales</taxon>
        <taxon>Melastomataceae</taxon>
        <taxon>Melastomatoideae</taxon>
        <taxon>Melastomateae</taxon>
        <taxon>Melastoma</taxon>
    </lineage>
</organism>
<evidence type="ECO:0000313" key="1">
    <source>
        <dbReference type="EMBL" id="KAI4375792.1"/>
    </source>
</evidence>
<proteinExistence type="predicted"/>
<evidence type="ECO:0000313" key="2">
    <source>
        <dbReference type="Proteomes" id="UP001057402"/>
    </source>
</evidence>
<gene>
    <name evidence="1" type="ORF">MLD38_013618</name>
</gene>
<dbReference type="EMBL" id="CM042883">
    <property type="protein sequence ID" value="KAI4375792.1"/>
    <property type="molecule type" value="Genomic_DNA"/>
</dbReference>
<dbReference type="Proteomes" id="UP001057402">
    <property type="component" value="Chromosome 4"/>
</dbReference>
<accession>A0ACB9R9R9</accession>
<comment type="caution">
    <text evidence="1">The sequence shown here is derived from an EMBL/GenBank/DDBJ whole genome shotgun (WGS) entry which is preliminary data.</text>
</comment>